<feature type="domain" description="Helicase ATP-binding" evidence="6">
    <location>
        <begin position="22"/>
        <end position="78"/>
    </location>
</feature>
<dbReference type="Pfam" id="PF00270">
    <property type="entry name" value="DEAD"/>
    <property type="match status" value="1"/>
</dbReference>
<dbReference type="PROSITE" id="PS51195">
    <property type="entry name" value="Q_MOTIF"/>
    <property type="match status" value="1"/>
</dbReference>
<dbReference type="PROSITE" id="PS51192">
    <property type="entry name" value="HELICASE_ATP_BIND_1"/>
    <property type="match status" value="1"/>
</dbReference>
<feature type="short sequence motif" description="Q motif" evidence="5">
    <location>
        <begin position="1"/>
        <end position="19"/>
    </location>
</feature>
<reference evidence="8" key="1">
    <citation type="submission" date="2020-01" db="EMBL/GenBank/DDBJ databases">
        <authorList>
            <person name="Richard D."/>
        </authorList>
    </citation>
    <scope>NUCLEOTIDE SEQUENCE</scope>
    <source>
        <strain evidence="8">JP541</strain>
    </source>
</reference>
<dbReference type="GO" id="GO:0003676">
    <property type="term" value="F:nucleic acid binding"/>
    <property type="evidence" value="ECO:0007669"/>
    <property type="project" value="InterPro"/>
</dbReference>
<dbReference type="AlphaFoldDB" id="A0A8I0HAR0"/>
<dbReference type="Proteomes" id="UP000653002">
    <property type="component" value="Unassembled WGS sequence"/>
</dbReference>
<feature type="non-terminal residue" evidence="8">
    <location>
        <position position="78"/>
    </location>
</feature>
<keyword evidence="3 8" id="KW-0347">Helicase</keyword>
<organism evidence="8 9">
    <name type="scientific">Xanthomonas citri pv. citri</name>
    <dbReference type="NCBI Taxonomy" id="611301"/>
    <lineage>
        <taxon>Bacteria</taxon>
        <taxon>Pseudomonadati</taxon>
        <taxon>Pseudomonadota</taxon>
        <taxon>Gammaproteobacteria</taxon>
        <taxon>Lysobacterales</taxon>
        <taxon>Lysobacteraceae</taxon>
        <taxon>Xanthomonas</taxon>
    </lineage>
</organism>
<dbReference type="InterPro" id="IPR050079">
    <property type="entry name" value="DEAD_box_RNA_helicase"/>
</dbReference>
<evidence type="ECO:0000259" key="7">
    <source>
        <dbReference type="PROSITE" id="PS51195"/>
    </source>
</evidence>
<dbReference type="GO" id="GO:0016787">
    <property type="term" value="F:hydrolase activity"/>
    <property type="evidence" value="ECO:0007669"/>
    <property type="project" value="UniProtKB-KW"/>
</dbReference>
<evidence type="ECO:0000256" key="1">
    <source>
        <dbReference type="ARBA" id="ARBA00022741"/>
    </source>
</evidence>
<dbReference type="EMBL" id="JAABFR010002317">
    <property type="protein sequence ID" value="MBD4339575.1"/>
    <property type="molecule type" value="Genomic_DNA"/>
</dbReference>
<evidence type="ECO:0000256" key="4">
    <source>
        <dbReference type="ARBA" id="ARBA00022840"/>
    </source>
</evidence>
<dbReference type="PANTHER" id="PTHR47959:SF13">
    <property type="entry name" value="ATP-DEPENDENT RNA HELICASE RHLE"/>
    <property type="match status" value="1"/>
</dbReference>
<protein>
    <submittedName>
        <fullName evidence="8">DEAD/DEAH box helicase</fullName>
    </submittedName>
</protein>
<gene>
    <name evidence="8" type="ORF">GUH15_26720</name>
</gene>
<comment type="caution">
    <text evidence="8">The sequence shown here is derived from an EMBL/GenBank/DDBJ whole genome shotgun (WGS) entry which is preliminary data.</text>
</comment>
<dbReference type="GO" id="GO:0005829">
    <property type="term" value="C:cytosol"/>
    <property type="evidence" value="ECO:0007669"/>
    <property type="project" value="TreeGrafter"/>
</dbReference>
<keyword evidence="4" id="KW-0067">ATP-binding</keyword>
<evidence type="ECO:0000256" key="5">
    <source>
        <dbReference type="PROSITE-ProRule" id="PRU00552"/>
    </source>
</evidence>
<evidence type="ECO:0000313" key="9">
    <source>
        <dbReference type="Proteomes" id="UP000653002"/>
    </source>
</evidence>
<evidence type="ECO:0000313" key="8">
    <source>
        <dbReference type="EMBL" id="MBD4339575.1"/>
    </source>
</evidence>
<dbReference type="SUPFAM" id="SSF52540">
    <property type="entry name" value="P-loop containing nucleoside triphosphate hydrolases"/>
    <property type="match status" value="1"/>
</dbReference>
<proteinExistence type="predicted"/>
<feature type="domain" description="DEAD-box RNA helicase Q" evidence="7">
    <location>
        <begin position="1"/>
        <end position="19"/>
    </location>
</feature>
<dbReference type="InterPro" id="IPR014001">
    <property type="entry name" value="Helicase_ATP-bd"/>
</dbReference>
<name>A0A8I0HAR0_XANCI</name>
<dbReference type="GO" id="GO:0005524">
    <property type="term" value="F:ATP binding"/>
    <property type="evidence" value="ECO:0007669"/>
    <property type="project" value="UniProtKB-KW"/>
</dbReference>
<dbReference type="InterPro" id="IPR027417">
    <property type="entry name" value="P-loop_NTPase"/>
</dbReference>
<accession>A0A8I0HAR0</accession>
<dbReference type="InterPro" id="IPR011545">
    <property type="entry name" value="DEAD/DEAH_box_helicase_dom"/>
</dbReference>
<evidence type="ECO:0000259" key="6">
    <source>
        <dbReference type="PROSITE" id="PS51192"/>
    </source>
</evidence>
<keyword evidence="2" id="KW-0378">Hydrolase</keyword>
<evidence type="ECO:0000256" key="2">
    <source>
        <dbReference type="ARBA" id="ARBA00022801"/>
    </source>
</evidence>
<evidence type="ECO:0000256" key="3">
    <source>
        <dbReference type="ARBA" id="ARBA00022806"/>
    </source>
</evidence>
<dbReference type="PANTHER" id="PTHR47959">
    <property type="entry name" value="ATP-DEPENDENT RNA HELICASE RHLE-RELATED"/>
    <property type="match status" value="1"/>
</dbReference>
<dbReference type="Gene3D" id="3.40.50.300">
    <property type="entry name" value="P-loop containing nucleotide triphosphate hydrolases"/>
    <property type="match status" value="1"/>
</dbReference>
<dbReference type="InterPro" id="IPR014014">
    <property type="entry name" value="RNA_helicase_DEAD_Q_motif"/>
</dbReference>
<keyword evidence="1" id="KW-0547">Nucleotide-binding</keyword>
<sequence>PILKAIEEKGYANPTPIQVKAIPAALTGKDILGCAQTGTGKTAAFAIPIIQHLQALKNRDKSIKALILTPTRELALQI</sequence>
<feature type="non-terminal residue" evidence="8">
    <location>
        <position position="1"/>
    </location>
</feature>
<dbReference type="GO" id="GO:0003724">
    <property type="term" value="F:RNA helicase activity"/>
    <property type="evidence" value="ECO:0007669"/>
    <property type="project" value="InterPro"/>
</dbReference>